<dbReference type="Proteomes" id="UP001217918">
    <property type="component" value="Unassembled WGS sequence"/>
</dbReference>
<dbReference type="PANTHER" id="PTHR11533">
    <property type="entry name" value="PROTEASE M1 ZINC METALLOPROTEASE"/>
    <property type="match status" value="1"/>
</dbReference>
<reference evidence="15" key="1">
    <citation type="journal article" date="2023" name="Mol. Plant Microbe Interact.">
        <title>Elucidating the Obligate Nature and Biological Capacity of an Invasive Fungal Corn Pathogen.</title>
        <authorList>
            <person name="MacCready J.S."/>
            <person name="Roggenkamp E.M."/>
            <person name="Gdanetz K."/>
            <person name="Chilvers M.I."/>
        </authorList>
    </citation>
    <scope>NUCLEOTIDE SEQUENCE</scope>
    <source>
        <strain evidence="15">PM02</strain>
    </source>
</reference>
<evidence type="ECO:0000256" key="2">
    <source>
        <dbReference type="ARBA" id="ARBA00022438"/>
    </source>
</evidence>
<evidence type="ECO:0000256" key="6">
    <source>
        <dbReference type="ARBA" id="ARBA00022833"/>
    </source>
</evidence>
<dbReference type="GO" id="GO:0016020">
    <property type="term" value="C:membrane"/>
    <property type="evidence" value="ECO:0007669"/>
    <property type="project" value="TreeGrafter"/>
</dbReference>
<evidence type="ECO:0000313" key="15">
    <source>
        <dbReference type="EMBL" id="KAK2071316.1"/>
    </source>
</evidence>
<dbReference type="GO" id="GO:0043171">
    <property type="term" value="P:peptide catabolic process"/>
    <property type="evidence" value="ECO:0007669"/>
    <property type="project" value="TreeGrafter"/>
</dbReference>
<dbReference type="InterPro" id="IPR014782">
    <property type="entry name" value="Peptidase_M1_dom"/>
</dbReference>
<proteinExistence type="inferred from homology"/>
<evidence type="ECO:0000256" key="5">
    <source>
        <dbReference type="ARBA" id="ARBA00022801"/>
    </source>
</evidence>
<dbReference type="GO" id="GO:0005737">
    <property type="term" value="C:cytoplasm"/>
    <property type="evidence" value="ECO:0007669"/>
    <property type="project" value="TreeGrafter"/>
</dbReference>
<comment type="cofactor">
    <cofactor evidence="9 11">
        <name>Zn(2+)</name>
        <dbReference type="ChEBI" id="CHEBI:29105"/>
    </cofactor>
    <text evidence="9 11">Binds 1 zinc ion per subunit.</text>
</comment>
<dbReference type="Gene3D" id="2.60.40.1910">
    <property type="match status" value="1"/>
</dbReference>
<evidence type="ECO:0000313" key="16">
    <source>
        <dbReference type="Proteomes" id="UP001217918"/>
    </source>
</evidence>
<dbReference type="InterPro" id="IPR045357">
    <property type="entry name" value="Aminopeptidase_N-like_N"/>
</dbReference>
<feature type="domain" description="ERAP1-like C-terminal" evidence="13">
    <location>
        <begin position="550"/>
        <end position="875"/>
    </location>
</feature>
<comment type="caution">
    <text evidence="15">The sequence shown here is derived from an EMBL/GenBank/DDBJ whole genome shotgun (WGS) entry which is preliminary data.</text>
</comment>
<evidence type="ECO:0000256" key="11">
    <source>
        <dbReference type="RuleBase" id="RU364040"/>
    </source>
</evidence>
<dbReference type="Pfam" id="PF17900">
    <property type="entry name" value="Peptidase_M1_N"/>
    <property type="match status" value="1"/>
</dbReference>
<feature type="active site" description="Proton acceptor" evidence="8">
    <location>
        <position position="331"/>
    </location>
</feature>
<feature type="domain" description="Aminopeptidase N-like N-terminal" evidence="14">
    <location>
        <begin position="13"/>
        <end position="218"/>
    </location>
</feature>
<name>A0AAD9I515_9PEZI</name>
<keyword evidence="2 11" id="KW-0031">Aminopeptidase</keyword>
<evidence type="ECO:0000256" key="3">
    <source>
        <dbReference type="ARBA" id="ARBA00022670"/>
    </source>
</evidence>
<dbReference type="InterPro" id="IPR034016">
    <property type="entry name" value="M1_APN-typ"/>
</dbReference>
<dbReference type="Gene3D" id="1.10.390.10">
    <property type="entry name" value="Neutral Protease Domain 2"/>
    <property type="match status" value="1"/>
</dbReference>
<feature type="domain" description="Peptidase M1 membrane alanine aminopeptidase" evidence="12">
    <location>
        <begin position="258"/>
        <end position="475"/>
    </location>
</feature>
<evidence type="ECO:0000256" key="4">
    <source>
        <dbReference type="ARBA" id="ARBA00022723"/>
    </source>
</evidence>
<dbReference type="InterPro" id="IPR024571">
    <property type="entry name" value="ERAP1-like_C_dom"/>
</dbReference>
<dbReference type="InterPro" id="IPR050344">
    <property type="entry name" value="Peptidase_M1_aminopeptidases"/>
</dbReference>
<dbReference type="PANTHER" id="PTHR11533:SF171">
    <property type="entry name" value="AMINOPEPTIDASE"/>
    <property type="match status" value="1"/>
</dbReference>
<feature type="binding site" evidence="9">
    <location>
        <position position="334"/>
    </location>
    <ligand>
        <name>Zn(2+)</name>
        <dbReference type="ChEBI" id="CHEBI:29105"/>
        <note>catalytic</note>
    </ligand>
</feature>
<dbReference type="InterPro" id="IPR042097">
    <property type="entry name" value="Aminopeptidase_N-like_N_sf"/>
</dbReference>
<dbReference type="EMBL" id="JAQQPM010000005">
    <property type="protein sequence ID" value="KAK2071316.1"/>
    <property type="molecule type" value="Genomic_DNA"/>
</dbReference>
<protein>
    <recommendedName>
        <fullName evidence="11">Aminopeptidase</fullName>
        <ecNumber evidence="11">3.4.11.-</ecNumber>
    </recommendedName>
</protein>
<dbReference type="InterPro" id="IPR001930">
    <property type="entry name" value="Peptidase_M1"/>
</dbReference>
<evidence type="ECO:0000256" key="9">
    <source>
        <dbReference type="PIRSR" id="PIRSR634016-3"/>
    </source>
</evidence>
<keyword evidence="4 9" id="KW-0479">Metal-binding</keyword>
<keyword evidence="6 9" id="KW-0862">Zinc</keyword>
<keyword evidence="3 11" id="KW-0645">Protease</keyword>
<sequence length="896" mass="99549">MADRDILPDCFQPVHYMLLIKNLDFEHWTYDGEVSIEGTLARPTTSITLNSLELDFSTASLTVGQQTTRSTWHTTDASKQRTTFVFDALPQAATATATSSCKAELAIAFRGRLNHDMAGFYRSQYKLPVGSPPAAASVPRDADWHYMLSTQFESCDARRAFPCFDEPNRKATFDLAVEVPADQLALSNMPVKEVVEGTDGAGKKTVYFERTPVMSTYLLAWAVGDFEYIEAFTERRYGGRQLPVRVYTTRGLQEQGRWALEHAPKVIDFFSERFGIDYPLPKSDILAVHELTHGAMENWGLVTYRMTAILFDERLSEARFRNRIAYVVAHELAHQWFGNLVTMDWWDELWLNEGFATWAGWLATAHLHPEWDIWAQWMHEVTEDAFALDSIRASHPIQVPVRDALDVNQIFDKISYLKGGSMIRQLAAHLGEETFLRGIAMYLKKHAYGNATTEALWSALSQASGTDVNRLMGSWIQKIGHPVLRIDEPEPGEIVVRQSRFLSSGDAKAEDDTTTWWVPLMIQGRTGVQGIDASALCTKGPERLAVDPDFYVVNAGATGFYRIQYPTRRLQTLSAQLGRLTLEDKIYITGSAAALAFAGHADTASLLTFLNGLGNETHYRVLSQALDAIGTVKSIFGDDEAVKTALEKFTLALIQKPLRAMGWEPEPGEDFNKSLLRKRLLLAAVANKHPEILREASARFTAYTTNPDAAGIHPDLRLPVYRAAIATDPARAVAALQAEWAHTAAVDGKDVCLQALGHVPDARLVTDVLLPFLFNTGGGNVVPAADVHTLATGMAGNRVARPLLWAFLRGSWGRVMAKVGGNPVVLDRLVRVSLRKFADLETLGEIDAFFEQDGVKQDAKAFDRTLLTVKDTIRARAAYRARDGDRLSAWLGGQRS</sequence>
<evidence type="ECO:0000256" key="7">
    <source>
        <dbReference type="ARBA" id="ARBA00023049"/>
    </source>
</evidence>
<organism evidence="15 16">
    <name type="scientific">Phyllachora maydis</name>
    <dbReference type="NCBI Taxonomy" id="1825666"/>
    <lineage>
        <taxon>Eukaryota</taxon>
        <taxon>Fungi</taxon>
        <taxon>Dikarya</taxon>
        <taxon>Ascomycota</taxon>
        <taxon>Pezizomycotina</taxon>
        <taxon>Sordariomycetes</taxon>
        <taxon>Sordariomycetidae</taxon>
        <taxon>Phyllachorales</taxon>
        <taxon>Phyllachoraceae</taxon>
        <taxon>Phyllachora</taxon>
    </lineage>
</organism>
<evidence type="ECO:0000259" key="12">
    <source>
        <dbReference type="Pfam" id="PF01433"/>
    </source>
</evidence>
<dbReference type="InterPro" id="IPR027268">
    <property type="entry name" value="Peptidase_M4/M1_CTD_sf"/>
</dbReference>
<feature type="binding site" evidence="9">
    <location>
        <position position="330"/>
    </location>
    <ligand>
        <name>Zn(2+)</name>
        <dbReference type="ChEBI" id="CHEBI:29105"/>
        <note>catalytic</note>
    </ligand>
</feature>
<keyword evidence="7 11" id="KW-0482">Metalloprotease</keyword>
<evidence type="ECO:0000256" key="8">
    <source>
        <dbReference type="PIRSR" id="PIRSR634016-1"/>
    </source>
</evidence>
<dbReference type="GO" id="GO:0008270">
    <property type="term" value="F:zinc ion binding"/>
    <property type="evidence" value="ECO:0007669"/>
    <property type="project" value="UniProtKB-UniRule"/>
</dbReference>
<dbReference type="EC" id="3.4.11.-" evidence="11"/>
<dbReference type="CDD" id="cd09601">
    <property type="entry name" value="M1_APN-Q_like"/>
    <property type="match status" value="1"/>
</dbReference>
<dbReference type="SUPFAM" id="SSF63737">
    <property type="entry name" value="Leukotriene A4 hydrolase N-terminal domain"/>
    <property type="match status" value="1"/>
</dbReference>
<dbReference type="Pfam" id="PF11838">
    <property type="entry name" value="ERAP1_C"/>
    <property type="match status" value="1"/>
</dbReference>
<dbReference type="GO" id="GO:0042277">
    <property type="term" value="F:peptide binding"/>
    <property type="evidence" value="ECO:0007669"/>
    <property type="project" value="TreeGrafter"/>
</dbReference>
<dbReference type="Pfam" id="PF01433">
    <property type="entry name" value="Peptidase_M1"/>
    <property type="match status" value="1"/>
</dbReference>
<dbReference type="GO" id="GO:0070006">
    <property type="term" value="F:metalloaminopeptidase activity"/>
    <property type="evidence" value="ECO:0007669"/>
    <property type="project" value="TreeGrafter"/>
</dbReference>
<dbReference type="AlphaFoldDB" id="A0AAD9I515"/>
<feature type="binding site" evidence="9">
    <location>
        <position position="353"/>
    </location>
    <ligand>
        <name>Zn(2+)</name>
        <dbReference type="ChEBI" id="CHEBI:29105"/>
        <note>catalytic</note>
    </ligand>
</feature>
<comment type="similarity">
    <text evidence="1 11">Belongs to the peptidase M1 family.</text>
</comment>
<evidence type="ECO:0000259" key="13">
    <source>
        <dbReference type="Pfam" id="PF11838"/>
    </source>
</evidence>
<dbReference type="Gene3D" id="1.25.50.20">
    <property type="match status" value="1"/>
</dbReference>
<dbReference type="GO" id="GO:0006508">
    <property type="term" value="P:proteolysis"/>
    <property type="evidence" value="ECO:0007669"/>
    <property type="project" value="UniProtKB-KW"/>
</dbReference>
<gene>
    <name evidence="15" type="ORF">P8C59_005751</name>
</gene>
<keyword evidence="16" id="KW-1185">Reference proteome</keyword>
<evidence type="ECO:0000259" key="14">
    <source>
        <dbReference type="Pfam" id="PF17900"/>
    </source>
</evidence>
<dbReference type="PRINTS" id="PR00756">
    <property type="entry name" value="ALADIPTASE"/>
</dbReference>
<keyword evidence="5 11" id="KW-0378">Hydrolase</keyword>
<dbReference type="Gene3D" id="2.60.40.1730">
    <property type="entry name" value="tricorn interacting facor f3 domain"/>
    <property type="match status" value="1"/>
</dbReference>
<evidence type="ECO:0000256" key="1">
    <source>
        <dbReference type="ARBA" id="ARBA00010136"/>
    </source>
</evidence>
<dbReference type="FunFam" id="2.60.40.1730:FF:000002">
    <property type="entry name" value="Aminopeptidase"/>
    <property type="match status" value="1"/>
</dbReference>
<feature type="site" description="Transition state stabilizer" evidence="10">
    <location>
        <position position="416"/>
    </location>
</feature>
<dbReference type="FunFam" id="1.10.390.10:FF:000001">
    <property type="entry name" value="Aminopeptidase"/>
    <property type="match status" value="1"/>
</dbReference>
<dbReference type="SUPFAM" id="SSF55486">
    <property type="entry name" value="Metalloproteases ('zincins'), catalytic domain"/>
    <property type="match status" value="1"/>
</dbReference>
<accession>A0AAD9I515</accession>
<evidence type="ECO:0000256" key="10">
    <source>
        <dbReference type="PIRSR" id="PIRSR634016-4"/>
    </source>
</evidence>